<dbReference type="Proteomes" id="UP000030748">
    <property type="component" value="Unassembled WGS sequence"/>
</dbReference>
<dbReference type="Pfam" id="PF05938">
    <property type="entry name" value="Self-incomp_S1"/>
    <property type="match status" value="1"/>
</dbReference>
<dbReference type="InterPro" id="IPR010264">
    <property type="entry name" value="Self-incomp_S1"/>
</dbReference>
<comment type="similarity">
    <text evidence="2 6">Belongs to the plant self-incompatibility (S1) protein family.</text>
</comment>
<dbReference type="GO" id="GO:0005576">
    <property type="term" value="C:extracellular region"/>
    <property type="evidence" value="ECO:0007669"/>
    <property type="project" value="UniProtKB-SubCell"/>
</dbReference>
<feature type="non-terminal residue" evidence="7">
    <location>
        <position position="1"/>
    </location>
</feature>
<dbReference type="AlphaFoldDB" id="A0A022RH05"/>
<evidence type="ECO:0000256" key="3">
    <source>
        <dbReference type="ARBA" id="ARBA00022471"/>
    </source>
</evidence>
<keyword evidence="3 6" id="KW-0713">Self-incompatibility</keyword>
<organism evidence="7 8">
    <name type="scientific">Erythranthe guttata</name>
    <name type="common">Yellow monkey flower</name>
    <name type="synonym">Mimulus guttatus</name>
    <dbReference type="NCBI Taxonomy" id="4155"/>
    <lineage>
        <taxon>Eukaryota</taxon>
        <taxon>Viridiplantae</taxon>
        <taxon>Streptophyta</taxon>
        <taxon>Embryophyta</taxon>
        <taxon>Tracheophyta</taxon>
        <taxon>Spermatophyta</taxon>
        <taxon>Magnoliopsida</taxon>
        <taxon>eudicotyledons</taxon>
        <taxon>Gunneridae</taxon>
        <taxon>Pentapetalae</taxon>
        <taxon>asterids</taxon>
        <taxon>lamiids</taxon>
        <taxon>Lamiales</taxon>
        <taxon>Phrymaceae</taxon>
        <taxon>Erythranthe</taxon>
    </lineage>
</organism>
<keyword evidence="8" id="KW-1185">Reference proteome</keyword>
<name>A0A022RH05_ERYGU</name>
<evidence type="ECO:0000313" key="8">
    <source>
        <dbReference type="Proteomes" id="UP000030748"/>
    </source>
</evidence>
<dbReference type="PANTHER" id="PTHR31232:SF61">
    <property type="entry name" value="S-PROTEIN HOMOLOG"/>
    <property type="match status" value="1"/>
</dbReference>
<gene>
    <name evidence="7" type="ORF">MIMGU_mgv1a024801mg</name>
</gene>
<proteinExistence type="inferred from homology"/>
<keyword evidence="5" id="KW-0732">Signal</keyword>
<protein>
    <recommendedName>
        <fullName evidence="6">S-protein homolog</fullName>
    </recommendedName>
</protein>
<evidence type="ECO:0000313" key="7">
    <source>
        <dbReference type="EMBL" id="EYU39687.1"/>
    </source>
</evidence>
<dbReference type="GO" id="GO:0060320">
    <property type="term" value="P:rejection of self pollen"/>
    <property type="evidence" value="ECO:0007669"/>
    <property type="project" value="UniProtKB-KW"/>
</dbReference>
<dbReference type="PANTHER" id="PTHR31232">
    <property type="match status" value="1"/>
</dbReference>
<evidence type="ECO:0000256" key="6">
    <source>
        <dbReference type="RuleBase" id="RU367044"/>
    </source>
</evidence>
<evidence type="ECO:0000256" key="2">
    <source>
        <dbReference type="ARBA" id="ARBA00005581"/>
    </source>
</evidence>
<keyword evidence="4 6" id="KW-0964">Secreted</keyword>
<evidence type="ECO:0000256" key="5">
    <source>
        <dbReference type="ARBA" id="ARBA00022729"/>
    </source>
</evidence>
<accession>A0A022RH05</accession>
<evidence type="ECO:0000256" key="1">
    <source>
        <dbReference type="ARBA" id="ARBA00004613"/>
    </source>
</evidence>
<dbReference type="EMBL" id="KI630443">
    <property type="protein sequence ID" value="EYU39687.1"/>
    <property type="molecule type" value="Genomic_DNA"/>
</dbReference>
<evidence type="ECO:0000256" key="4">
    <source>
        <dbReference type="ARBA" id="ARBA00022525"/>
    </source>
</evidence>
<sequence length="111" mass="12657">QVHVVNNLPPNSNLRLHCASGDDDLGFHNITVNTDFNWKFCNGFWGNTLFFCNLWWGNKSVGFDAYKNGGKPNCFHDLKVGGIYYWAVKSDGIYSSCDIPPKALTKMYDWK</sequence>
<reference evidence="7 8" key="1">
    <citation type="journal article" date="2013" name="Proc. Natl. Acad. Sci. U.S.A.">
        <title>Fine-scale variation in meiotic recombination in Mimulus inferred from population shotgun sequencing.</title>
        <authorList>
            <person name="Hellsten U."/>
            <person name="Wright K.M."/>
            <person name="Jenkins J."/>
            <person name="Shu S."/>
            <person name="Yuan Y."/>
            <person name="Wessler S.R."/>
            <person name="Schmutz J."/>
            <person name="Willis J.H."/>
            <person name="Rokhsar D.S."/>
        </authorList>
    </citation>
    <scope>NUCLEOTIDE SEQUENCE [LARGE SCALE GENOMIC DNA]</scope>
    <source>
        <strain evidence="8">cv. DUN x IM62</strain>
    </source>
</reference>
<comment type="subcellular location">
    <subcellularLocation>
        <location evidence="1 6">Secreted</location>
    </subcellularLocation>
</comment>